<evidence type="ECO:0000313" key="1">
    <source>
        <dbReference type="EMBL" id="QJD95814.1"/>
    </source>
</evidence>
<dbReference type="Gene3D" id="3.40.50.150">
    <property type="entry name" value="Vaccinia Virus protein VP39"/>
    <property type="match status" value="1"/>
</dbReference>
<dbReference type="InterPro" id="IPR029063">
    <property type="entry name" value="SAM-dependent_MTases_sf"/>
</dbReference>
<proteinExistence type="predicted"/>
<protein>
    <submittedName>
        <fullName evidence="1">Class I SAM-dependent methyltransferase</fullName>
    </submittedName>
</protein>
<name>A0A7L5E2H2_9SPHI</name>
<evidence type="ECO:0000313" key="2">
    <source>
        <dbReference type="Proteomes" id="UP000503278"/>
    </source>
</evidence>
<dbReference type="KEGG" id="mrob:HH214_07980"/>
<dbReference type="AlphaFoldDB" id="A0A7L5E2H2"/>
<keyword evidence="1" id="KW-0489">Methyltransferase</keyword>
<dbReference type="Pfam" id="PF13489">
    <property type="entry name" value="Methyltransf_23"/>
    <property type="match status" value="1"/>
</dbReference>
<dbReference type="SUPFAM" id="SSF53335">
    <property type="entry name" value="S-adenosyl-L-methionine-dependent methyltransferases"/>
    <property type="match status" value="1"/>
</dbReference>
<gene>
    <name evidence="1" type="ORF">HH214_07980</name>
</gene>
<dbReference type="RefSeq" id="WP_169606820.1">
    <property type="nucleotide sequence ID" value="NZ_CP051682.1"/>
</dbReference>
<dbReference type="GO" id="GO:0008168">
    <property type="term" value="F:methyltransferase activity"/>
    <property type="evidence" value="ECO:0007669"/>
    <property type="project" value="UniProtKB-KW"/>
</dbReference>
<dbReference type="GO" id="GO:0032259">
    <property type="term" value="P:methylation"/>
    <property type="evidence" value="ECO:0007669"/>
    <property type="project" value="UniProtKB-KW"/>
</dbReference>
<keyword evidence="2" id="KW-1185">Reference proteome</keyword>
<keyword evidence="1" id="KW-0808">Transferase</keyword>
<dbReference type="Proteomes" id="UP000503278">
    <property type="component" value="Chromosome"/>
</dbReference>
<dbReference type="EMBL" id="CP051682">
    <property type="protein sequence ID" value="QJD95814.1"/>
    <property type="molecule type" value="Genomic_DNA"/>
</dbReference>
<accession>A0A7L5E2H2</accession>
<sequence>MSNELTDRKFWANYWESKKGLAFAVPPTYTFHQLFKKLLGNSSIKTAIELGGFPGYYAIFLKKYFGLNTTLFDFYVHQPVLKQVLSANGLTNQDVQVIEGDLFKYQPQQQYDLVLSCGLIEHFNDTKDIINRHLQFLKPGGTLFITLPNFTGVNGWVQRNYDMDNYSKHNISSMNPSLLAEYCKQLGLQNVEAYYYGHFSVWLENRDQQSAATKAFLKTLWLTGKVATKLVPVESKALSPYIVVKAVKA</sequence>
<reference evidence="1 2" key="1">
    <citation type="submission" date="2020-04" db="EMBL/GenBank/DDBJ databases">
        <title>Genome sequencing of novel species.</title>
        <authorList>
            <person name="Heo J."/>
            <person name="Kim S.-J."/>
            <person name="Kim J.-S."/>
            <person name="Hong S.-B."/>
            <person name="Kwon S.-W."/>
        </authorList>
    </citation>
    <scope>NUCLEOTIDE SEQUENCE [LARGE SCALE GENOMIC DNA]</scope>
    <source>
        <strain evidence="1 2">F39-2</strain>
    </source>
</reference>
<organism evidence="1 2">
    <name type="scientific">Mucilaginibacter robiniae</name>
    <dbReference type="NCBI Taxonomy" id="2728022"/>
    <lineage>
        <taxon>Bacteria</taxon>
        <taxon>Pseudomonadati</taxon>
        <taxon>Bacteroidota</taxon>
        <taxon>Sphingobacteriia</taxon>
        <taxon>Sphingobacteriales</taxon>
        <taxon>Sphingobacteriaceae</taxon>
        <taxon>Mucilaginibacter</taxon>
    </lineage>
</organism>
<dbReference type="CDD" id="cd02440">
    <property type="entry name" value="AdoMet_MTases"/>
    <property type="match status" value="1"/>
</dbReference>